<organism evidence="1 2">
    <name type="scientific">Chishuiella changwenlii</name>
    <dbReference type="NCBI Taxonomy" id="1434701"/>
    <lineage>
        <taxon>Bacteria</taxon>
        <taxon>Pseudomonadati</taxon>
        <taxon>Bacteroidota</taxon>
        <taxon>Flavobacteriia</taxon>
        <taxon>Flavobacteriales</taxon>
        <taxon>Weeksellaceae</taxon>
        <taxon>Chishuiella</taxon>
    </lineage>
</organism>
<reference evidence="2" key="1">
    <citation type="submission" date="2016-11" db="EMBL/GenBank/DDBJ databases">
        <authorList>
            <person name="Varghese N."/>
            <person name="Submissions S."/>
        </authorList>
    </citation>
    <scope>NUCLEOTIDE SEQUENCE [LARGE SCALE GENOMIC DNA]</scope>
    <source>
        <strain evidence="2">DSM 27989</strain>
    </source>
</reference>
<evidence type="ECO:0000313" key="1">
    <source>
        <dbReference type="EMBL" id="SHL00353.1"/>
    </source>
</evidence>
<accession>A0A1M6X340</accession>
<dbReference type="AlphaFoldDB" id="A0A1M6X340"/>
<name>A0A1M6X340_9FLAO</name>
<dbReference type="Proteomes" id="UP000184120">
    <property type="component" value="Unassembled WGS sequence"/>
</dbReference>
<evidence type="ECO:0008006" key="3">
    <source>
        <dbReference type="Google" id="ProtNLM"/>
    </source>
</evidence>
<evidence type="ECO:0000313" key="2">
    <source>
        <dbReference type="Proteomes" id="UP000184120"/>
    </source>
</evidence>
<protein>
    <recommendedName>
        <fullName evidence="3">DUF3828 domain-containing protein</fullName>
    </recommendedName>
</protein>
<dbReference type="EMBL" id="FRBH01000005">
    <property type="protein sequence ID" value="SHL00353.1"/>
    <property type="molecule type" value="Genomic_DNA"/>
</dbReference>
<sequence>MKKNYFFSFSFILFLFYFSCKKNEESGNVNDKITTEKDKIFTGEDKIIAEKVDLLYQNYGKEGLSSEPIYSKPIIKDLFNTDLEKDLNKVKEITEINRKKIENSANPTDKPFILEGATFTSLYEGYTSYKIKGIEYTENVNPVGSAALVTVQLENSKVTPQAAWMDTIYFVKPLNNSWKIDNIVFDNKLSGVKDLKTNLNIFILQNNQL</sequence>
<dbReference type="OrthoDB" id="759561at2"/>
<gene>
    <name evidence="1" type="ORF">SAMN05443634_10593</name>
</gene>
<proteinExistence type="predicted"/>
<dbReference type="RefSeq" id="WP_072931057.1">
    <property type="nucleotide sequence ID" value="NZ_FRBH01000005.1"/>
</dbReference>
<dbReference type="STRING" id="1434701.SAMN05443634_10593"/>